<keyword evidence="2" id="KW-0479">Metal-binding</keyword>
<reference evidence="4" key="1">
    <citation type="journal article" date="2019" name="Int. J. Syst. Evol. Microbiol.">
        <title>The Global Catalogue of Microorganisms (GCM) 10K type strain sequencing project: providing services to taxonomists for standard genome sequencing and annotation.</title>
        <authorList>
            <consortium name="The Broad Institute Genomics Platform"/>
            <consortium name="The Broad Institute Genome Sequencing Center for Infectious Disease"/>
            <person name="Wu L."/>
            <person name="Ma J."/>
        </authorList>
    </citation>
    <scope>NUCLEOTIDE SEQUENCE [LARGE SCALE GENOMIC DNA]</scope>
    <source>
        <strain evidence="4">CCUG 49571</strain>
    </source>
</reference>
<comment type="similarity">
    <text evidence="1">Belongs to the DinB family.</text>
</comment>
<dbReference type="RefSeq" id="WP_378095143.1">
    <property type="nucleotide sequence ID" value="NZ_JBHSEP010000006.1"/>
</dbReference>
<dbReference type="EMBL" id="JBHSEP010000006">
    <property type="protein sequence ID" value="MFC4598659.1"/>
    <property type="molecule type" value="Genomic_DNA"/>
</dbReference>
<dbReference type="Gene3D" id="1.20.120.450">
    <property type="entry name" value="dinb family like domain"/>
    <property type="match status" value="1"/>
</dbReference>
<dbReference type="Pfam" id="PF05163">
    <property type="entry name" value="DinB"/>
    <property type="match status" value="1"/>
</dbReference>
<gene>
    <name evidence="3" type="ORF">ACFO3S_10470</name>
</gene>
<name>A0ABV9FEP9_9BACL</name>
<dbReference type="SUPFAM" id="SSF109854">
    <property type="entry name" value="DinB/YfiT-like putative metalloenzymes"/>
    <property type="match status" value="1"/>
</dbReference>
<keyword evidence="4" id="KW-1185">Reference proteome</keyword>
<evidence type="ECO:0000256" key="2">
    <source>
        <dbReference type="ARBA" id="ARBA00022723"/>
    </source>
</evidence>
<evidence type="ECO:0000313" key="4">
    <source>
        <dbReference type="Proteomes" id="UP001596028"/>
    </source>
</evidence>
<dbReference type="Proteomes" id="UP001596028">
    <property type="component" value="Unassembled WGS sequence"/>
</dbReference>
<accession>A0ABV9FEP9</accession>
<comment type="caution">
    <text evidence="3">The sequence shown here is derived from an EMBL/GenBank/DDBJ whole genome shotgun (WGS) entry which is preliminary data.</text>
</comment>
<evidence type="ECO:0000256" key="1">
    <source>
        <dbReference type="ARBA" id="ARBA00008635"/>
    </source>
</evidence>
<dbReference type="InterPro" id="IPR007837">
    <property type="entry name" value="DinB"/>
</dbReference>
<sequence>MSELKEMKQLLFEELELIVRTSSNLFGKIKAEHWAYRPAANMRSLLELAQHLAGVPAVDLLILQEKIQEEVRELEARIEADGGDADKLAAWMASGQADLKRYMESLSNEDFLRKKTKPFYLDHGVTQAKWLIEIVTHAQHHRGQLFNYMKTLGYEINMFDLY</sequence>
<dbReference type="InterPro" id="IPR034660">
    <property type="entry name" value="DinB/YfiT-like"/>
</dbReference>
<protein>
    <submittedName>
        <fullName evidence="3">DinB family protein</fullName>
    </submittedName>
</protein>
<evidence type="ECO:0000313" key="3">
    <source>
        <dbReference type="EMBL" id="MFC4598659.1"/>
    </source>
</evidence>
<proteinExistence type="inferred from homology"/>
<organism evidence="3 4">
    <name type="scientific">Cohnella hongkongensis</name>
    <dbReference type="NCBI Taxonomy" id="178337"/>
    <lineage>
        <taxon>Bacteria</taxon>
        <taxon>Bacillati</taxon>
        <taxon>Bacillota</taxon>
        <taxon>Bacilli</taxon>
        <taxon>Bacillales</taxon>
        <taxon>Paenibacillaceae</taxon>
        <taxon>Cohnella</taxon>
    </lineage>
</organism>